<evidence type="ECO:0000256" key="5">
    <source>
        <dbReference type="ARBA" id="ARBA00022840"/>
    </source>
</evidence>
<dbReference type="Proteomes" id="UP000623681">
    <property type="component" value="Unassembled WGS sequence"/>
</dbReference>
<dbReference type="GO" id="GO:0016887">
    <property type="term" value="F:ATP hydrolysis activity"/>
    <property type="evidence" value="ECO:0007669"/>
    <property type="project" value="InterPro"/>
</dbReference>
<protein>
    <submittedName>
        <fullName evidence="9">ABC transporter ATP-binding protein</fullName>
    </submittedName>
</protein>
<dbReference type="GO" id="GO:0016020">
    <property type="term" value="C:membrane"/>
    <property type="evidence" value="ECO:0007669"/>
    <property type="project" value="UniProtKB-SubCell"/>
</dbReference>
<evidence type="ECO:0000313" key="9">
    <source>
        <dbReference type="EMBL" id="MBL4931256.1"/>
    </source>
</evidence>
<evidence type="ECO:0000313" key="10">
    <source>
        <dbReference type="Proteomes" id="UP000623681"/>
    </source>
</evidence>
<dbReference type="PROSITE" id="PS50893">
    <property type="entry name" value="ABC_TRANSPORTER_2"/>
    <property type="match status" value="1"/>
</dbReference>
<name>A0A937K2B2_9CLOT</name>
<evidence type="ECO:0000256" key="2">
    <source>
        <dbReference type="ARBA" id="ARBA00022448"/>
    </source>
</evidence>
<evidence type="ECO:0000256" key="7">
    <source>
        <dbReference type="ARBA" id="ARBA00023136"/>
    </source>
</evidence>
<dbReference type="InterPro" id="IPR027417">
    <property type="entry name" value="P-loop_NTPase"/>
</dbReference>
<keyword evidence="5 9" id="KW-0067">ATP-binding</keyword>
<dbReference type="InterPro" id="IPR003439">
    <property type="entry name" value="ABC_transporter-like_ATP-bd"/>
</dbReference>
<comment type="subcellular location">
    <subcellularLocation>
        <location evidence="1">Membrane</location>
        <topology evidence="1">Multi-pass membrane protein</topology>
    </subcellularLocation>
</comment>
<accession>A0A937K2B2</accession>
<proteinExistence type="predicted"/>
<evidence type="ECO:0000256" key="1">
    <source>
        <dbReference type="ARBA" id="ARBA00004141"/>
    </source>
</evidence>
<evidence type="ECO:0000256" key="4">
    <source>
        <dbReference type="ARBA" id="ARBA00022741"/>
    </source>
</evidence>
<comment type="caution">
    <text evidence="9">The sequence shown here is derived from an EMBL/GenBank/DDBJ whole genome shotgun (WGS) entry which is preliminary data.</text>
</comment>
<feature type="domain" description="ABC transporter" evidence="8">
    <location>
        <begin position="4"/>
        <end position="235"/>
    </location>
</feature>
<dbReference type="InterPro" id="IPR025302">
    <property type="entry name" value="DrrA1/2-like_C"/>
</dbReference>
<dbReference type="RefSeq" id="WP_202766643.1">
    <property type="nucleotide sequence ID" value="NZ_JAESWA010000019.1"/>
</dbReference>
<keyword evidence="2" id="KW-0813">Transport</keyword>
<dbReference type="PANTHER" id="PTHR43582:SF2">
    <property type="entry name" value="LINEARMYCIN RESISTANCE ATP-BINDING PROTEIN LNRL"/>
    <property type="match status" value="1"/>
</dbReference>
<organism evidence="9 10">
    <name type="scientific">Clostridium paridis</name>
    <dbReference type="NCBI Taxonomy" id="2803863"/>
    <lineage>
        <taxon>Bacteria</taxon>
        <taxon>Bacillati</taxon>
        <taxon>Bacillota</taxon>
        <taxon>Clostridia</taxon>
        <taxon>Eubacteriales</taxon>
        <taxon>Clostridiaceae</taxon>
        <taxon>Clostridium</taxon>
    </lineage>
</organism>
<keyword evidence="10" id="KW-1185">Reference proteome</keyword>
<keyword evidence="7" id="KW-0472">Membrane</keyword>
<keyword evidence="4" id="KW-0547">Nucleotide-binding</keyword>
<dbReference type="PROSITE" id="PS00211">
    <property type="entry name" value="ABC_TRANSPORTER_1"/>
    <property type="match status" value="1"/>
</dbReference>
<dbReference type="InterPro" id="IPR003593">
    <property type="entry name" value="AAA+_ATPase"/>
</dbReference>
<sequence>MKAIEVKNLTKRFNDKLVLDNVSFEIRKGEIFGLLGPNGAGKSTLINLMVGLIQMDKGEVTVGEYDIKKDPLKAKEKIGLVPQEIALFESLTAKENLEYWGGLYGLKGSLLKERINEALELAALKEHLKKPVKKYSGGMKRRLNIVAAMMHHPEILIMDEPTVGVDPQSRNHIFDVVKKMNKENNTTVIYTSHYMEEVEILCDNIMILDLGKELAYGSKDELKRMVVSDKVIKIRADGEIQDLMFDIRKLNSVKGVDINDMEIKVVAKDNISLNELLDVISKHKVMVRNIGIEEPNLEEVFLTLTGKNLRDKEE</sequence>
<dbReference type="GO" id="GO:0005524">
    <property type="term" value="F:ATP binding"/>
    <property type="evidence" value="ECO:0007669"/>
    <property type="project" value="UniProtKB-KW"/>
</dbReference>
<gene>
    <name evidence="9" type="ORF">JK634_05525</name>
</gene>
<dbReference type="Pfam" id="PF00005">
    <property type="entry name" value="ABC_tran"/>
    <property type="match status" value="1"/>
</dbReference>
<evidence type="ECO:0000256" key="3">
    <source>
        <dbReference type="ARBA" id="ARBA00022692"/>
    </source>
</evidence>
<dbReference type="InterPro" id="IPR017871">
    <property type="entry name" value="ABC_transporter-like_CS"/>
</dbReference>
<dbReference type="PANTHER" id="PTHR43582">
    <property type="entry name" value="LINEARMYCIN RESISTANCE ATP-BINDING PROTEIN LNRL"/>
    <property type="match status" value="1"/>
</dbReference>
<keyword evidence="6" id="KW-1133">Transmembrane helix</keyword>
<reference evidence="9" key="1">
    <citation type="submission" date="2021-01" db="EMBL/GenBank/DDBJ databases">
        <title>Genome public.</title>
        <authorList>
            <person name="Liu C."/>
            <person name="Sun Q."/>
        </authorList>
    </citation>
    <scope>NUCLEOTIDE SEQUENCE</scope>
    <source>
        <strain evidence="9">YIM B02565</strain>
    </source>
</reference>
<dbReference type="AlphaFoldDB" id="A0A937K2B2"/>
<keyword evidence="3" id="KW-0812">Transmembrane</keyword>
<evidence type="ECO:0000259" key="8">
    <source>
        <dbReference type="PROSITE" id="PS50893"/>
    </source>
</evidence>
<dbReference type="SUPFAM" id="SSF52540">
    <property type="entry name" value="P-loop containing nucleoside triphosphate hydrolases"/>
    <property type="match status" value="1"/>
</dbReference>
<dbReference type="Pfam" id="PF13732">
    <property type="entry name" value="DrrA1-3_C"/>
    <property type="match status" value="1"/>
</dbReference>
<dbReference type="SMART" id="SM00382">
    <property type="entry name" value="AAA"/>
    <property type="match status" value="1"/>
</dbReference>
<dbReference type="Gene3D" id="3.40.50.300">
    <property type="entry name" value="P-loop containing nucleotide triphosphate hydrolases"/>
    <property type="match status" value="1"/>
</dbReference>
<evidence type="ECO:0000256" key="6">
    <source>
        <dbReference type="ARBA" id="ARBA00022989"/>
    </source>
</evidence>
<dbReference type="FunFam" id="3.40.50.300:FF:000335">
    <property type="entry name" value="ATP binding cassette subfamily A member 5"/>
    <property type="match status" value="1"/>
</dbReference>
<dbReference type="EMBL" id="JAESWA010000019">
    <property type="protein sequence ID" value="MBL4931256.1"/>
    <property type="molecule type" value="Genomic_DNA"/>
</dbReference>